<comment type="subcellular location">
    <subcellularLocation>
        <location evidence="12">Cytoplasm</location>
    </subcellularLocation>
</comment>
<dbReference type="InterPro" id="IPR002173">
    <property type="entry name" value="Carboh/pur_kinase_PfkB_CS"/>
</dbReference>
<keyword evidence="8 12" id="KW-0067">ATP-binding</keyword>
<comment type="activity regulation">
    <text evidence="12">Activated by a monovalent cation that binds near, but not in, the active site. The most likely occupant of the site in vivo is potassium. Ion binding induces a conformational change that may alter substrate affinity.</text>
</comment>
<dbReference type="EMBL" id="JBHUFF010000008">
    <property type="protein sequence ID" value="MFD1798997.1"/>
    <property type="molecule type" value="Genomic_DNA"/>
</dbReference>
<dbReference type="InterPro" id="IPR011611">
    <property type="entry name" value="PfkB_dom"/>
</dbReference>
<dbReference type="PROSITE" id="PS00584">
    <property type="entry name" value="PFKB_KINASES_2"/>
    <property type="match status" value="1"/>
</dbReference>
<keyword evidence="15" id="KW-1185">Reference proteome</keyword>
<name>A0ABW4NQ21_9LACT</name>
<keyword evidence="4 12" id="KW-0808">Transferase</keyword>
<evidence type="ECO:0000256" key="6">
    <source>
        <dbReference type="ARBA" id="ARBA00022741"/>
    </source>
</evidence>
<comment type="pathway">
    <text evidence="12">Carbohydrate metabolism; D-ribose degradation; D-ribose 5-phosphate from beta-D-ribopyranose: step 2/2.</text>
</comment>
<dbReference type="InterPro" id="IPR011877">
    <property type="entry name" value="Ribokinase"/>
</dbReference>
<feature type="binding site" evidence="12">
    <location>
        <begin position="251"/>
        <end position="252"/>
    </location>
    <ligand>
        <name>ATP</name>
        <dbReference type="ChEBI" id="CHEBI:30616"/>
    </ligand>
</feature>
<evidence type="ECO:0000256" key="12">
    <source>
        <dbReference type="HAMAP-Rule" id="MF_01987"/>
    </source>
</evidence>
<feature type="binding site" evidence="12">
    <location>
        <position position="140"/>
    </location>
    <ligand>
        <name>substrate</name>
    </ligand>
</feature>
<comment type="similarity">
    <text evidence="1">Belongs to the carbohydrate kinase pfkB family.</text>
</comment>
<evidence type="ECO:0000256" key="8">
    <source>
        <dbReference type="ARBA" id="ARBA00022840"/>
    </source>
</evidence>
<feature type="binding site" evidence="12">
    <location>
        <begin position="40"/>
        <end position="44"/>
    </location>
    <ligand>
        <name>substrate</name>
    </ligand>
</feature>
<feature type="binding site" evidence="12">
    <location>
        <begin position="12"/>
        <end position="14"/>
    </location>
    <ligand>
        <name>substrate</name>
    </ligand>
</feature>
<evidence type="ECO:0000256" key="11">
    <source>
        <dbReference type="ARBA" id="ARBA00023277"/>
    </source>
</evidence>
<protein>
    <recommendedName>
        <fullName evidence="3 12">Ribokinase</fullName>
        <shortName evidence="12">RK</shortName>
        <ecNumber evidence="2 12">2.7.1.15</ecNumber>
    </recommendedName>
</protein>
<evidence type="ECO:0000256" key="9">
    <source>
        <dbReference type="ARBA" id="ARBA00022842"/>
    </source>
</evidence>
<dbReference type="Gene3D" id="3.40.1190.20">
    <property type="match status" value="1"/>
</dbReference>
<evidence type="ECO:0000256" key="5">
    <source>
        <dbReference type="ARBA" id="ARBA00022723"/>
    </source>
</evidence>
<feature type="binding site" evidence="12">
    <location>
        <position position="184"/>
    </location>
    <ligand>
        <name>ATP</name>
        <dbReference type="ChEBI" id="CHEBI:30616"/>
    </ligand>
</feature>
<accession>A0ABW4NQ21</accession>
<comment type="caution">
    <text evidence="14">The sequence shown here is derived from an EMBL/GenBank/DDBJ whole genome shotgun (WGS) entry which is preliminary data.</text>
</comment>
<dbReference type="HAMAP" id="MF_01987">
    <property type="entry name" value="Ribokinase"/>
    <property type="match status" value="1"/>
</dbReference>
<dbReference type="PANTHER" id="PTHR10584">
    <property type="entry name" value="SUGAR KINASE"/>
    <property type="match status" value="1"/>
</dbReference>
<dbReference type="RefSeq" id="WP_058919384.1">
    <property type="nucleotide sequence ID" value="NZ_JBHSQC010000015.1"/>
</dbReference>
<reference evidence="15" key="1">
    <citation type="journal article" date="2019" name="Int. J. Syst. Evol. Microbiol.">
        <title>The Global Catalogue of Microorganisms (GCM) 10K type strain sequencing project: providing services to taxonomists for standard genome sequencing and annotation.</title>
        <authorList>
            <consortium name="The Broad Institute Genomics Platform"/>
            <consortium name="The Broad Institute Genome Sequencing Center for Infectious Disease"/>
            <person name="Wu L."/>
            <person name="Ma J."/>
        </authorList>
    </citation>
    <scope>NUCLEOTIDE SEQUENCE [LARGE SCALE GENOMIC DNA]</scope>
    <source>
        <strain evidence="15">KCTC 42143</strain>
    </source>
</reference>
<feature type="binding site" evidence="12">
    <location>
        <position position="248"/>
    </location>
    <ligand>
        <name>K(+)</name>
        <dbReference type="ChEBI" id="CHEBI:29103"/>
    </ligand>
</feature>
<comment type="subunit">
    <text evidence="12">Homodimer.</text>
</comment>
<feature type="active site" description="Proton acceptor" evidence="12">
    <location>
        <position position="252"/>
    </location>
</feature>
<dbReference type="EC" id="2.7.1.15" evidence="2 12"/>
<feature type="binding site" evidence="12">
    <location>
        <position position="282"/>
    </location>
    <ligand>
        <name>K(+)</name>
        <dbReference type="ChEBI" id="CHEBI:29103"/>
    </ligand>
</feature>
<sequence length="308" mass="33110">MNYDVVVLGSINMDVRVETNNYPEYSETVFANKIEMLPGGKGSNQAVSVAKQGKKLAFLGAVGQDSAGNQMLQNLENKGISTSNILQTDKAGTGTFVAIVDNSGENTMVGTMGANEKLLKEDIREVFSDIDAKILLLQMETSKESIIETMKIAKEKKMYTILDPAPADGYFEEALKYASLVTPNQQETEKITGIKVVDEETAFEAAKKIHAMGVPDVIVKMGNKGSLVYKNGEKILVDSIKVRAVDTVGAGDTFAGALAAALVDTDDLVEAVRFANIAAGIKVSRFGGQEAIPTREEVIAYQKEAITQ</sequence>
<feature type="binding site" evidence="12">
    <location>
        <position position="287"/>
    </location>
    <ligand>
        <name>K(+)</name>
        <dbReference type="ChEBI" id="CHEBI:29103"/>
    </ligand>
</feature>
<keyword evidence="10 12" id="KW-0630">Potassium</keyword>
<feature type="binding site" evidence="12">
    <location>
        <position position="285"/>
    </location>
    <ligand>
        <name>K(+)</name>
        <dbReference type="ChEBI" id="CHEBI:29103"/>
    </ligand>
</feature>
<dbReference type="CDD" id="cd01174">
    <property type="entry name" value="ribokinase"/>
    <property type="match status" value="1"/>
</dbReference>
<comment type="caution">
    <text evidence="12">Lacks conserved residue(s) required for the propagation of feature annotation.</text>
</comment>
<keyword evidence="7 12" id="KW-0418">Kinase</keyword>
<dbReference type="SUPFAM" id="SSF53613">
    <property type="entry name" value="Ribokinase-like"/>
    <property type="match status" value="1"/>
</dbReference>
<dbReference type="PANTHER" id="PTHR10584:SF166">
    <property type="entry name" value="RIBOKINASE"/>
    <property type="match status" value="1"/>
</dbReference>
<evidence type="ECO:0000256" key="1">
    <source>
        <dbReference type="ARBA" id="ARBA00005380"/>
    </source>
</evidence>
<proteinExistence type="inferred from homology"/>
<dbReference type="PROSITE" id="PS00583">
    <property type="entry name" value="PFKB_KINASES_1"/>
    <property type="match status" value="1"/>
</dbReference>
<evidence type="ECO:0000256" key="3">
    <source>
        <dbReference type="ARBA" id="ARBA00016943"/>
    </source>
</evidence>
<comment type="similarity">
    <text evidence="12">Belongs to the carbohydrate kinase PfkB family. Ribokinase subfamily.</text>
</comment>
<dbReference type="Pfam" id="PF00294">
    <property type="entry name" value="PfkB"/>
    <property type="match status" value="1"/>
</dbReference>
<feature type="binding site" evidence="12">
    <location>
        <begin position="220"/>
        <end position="225"/>
    </location>
    <ligand>
        <name>ATP</name>
        <dbReference type="ChEBI" id="CHEBI:30616"/>
    </ligand>
</feature>
<keyword evidence="12" id="KW-0963">Cytoplasm</keyword>
<keyword evidence="11 12" id="KW-0119">Carbohydrate metabolism</keyword>
<gene>
    <name evidence="12" type="primary">rbsK</name>
    <name evidence="14" type="ORF">ACFSBK_03860</name>
</gene>
<keyword evidence="5 12" id="KW-0479">Metal-binding</keyword>
<evidence type="ECO:0000313" key="15">
    <source>
        <dbReference type="Proteomes" id="UP001597285"/>
    </source>
</evidence>
<evidence type="ECO:0000259" key="13">
    <source>
        <dbReference type="Pfam" id="PF00294"/>
    </source>
</evidence>
<dbReference type="PRINTS" id="PR00990">
    <property type="entry name" value="RIBOKINASE"/>
</dbReference>
<feature type="binding site" evidence="12">
    <location>
        <position position="276"/>
    </location>
    <ligand>
        <name>ATP</name>
        <dbReference type="ChEBI" id="CHEBI:30616"/>
    </ligand>
</feature>
<evidence type="ECO:0000256" key="4">
    <source>
        <dbReference type="ARBA" id="ARBA00022679"/>
    </source>
</evidence>
<feature type="domain" description="Carbohydrate kinase PfkB" evidence="13">
    <location>
        <begin position="4"/>
        <end position="294"/>
    </location>
</feature>
<comment type="catalytic activity">
    <reaction evidence="12">
        <text>D-ribose + ATP = D-ribose 5-phosphate + ADP + H(+)</text>
        <dbReference type="Rhea" id="RHEA:13697"/>
        <dbReference type="ChEBI" id="CHEBI:15378"/>
        <dbReference type="ChEBI" id="CHEBI:30616"/>
        <dbReference type="ChEBI" id="CHEBI:47013"/>
        <dbReference type="ChEBI" id="CHEBI:78346"/>
        <dbReference type="ChEBI" id="CHEBI:456216"/>
        <dbReference type="EC" id="2.7.1.15"/>
    </reaction>
</comment>
<comment type="function">
    <text evidence="12">Catalyzes the phosphorylation of ribose at O-5 in a reaction requiring ATP and magnesium. The resulting D-ribose-5-phosphate can then be used either for sythesis of nucleotides, histidine, and tryptophan, or as a component of the pentose phosphate pathway.</text>
</comment>
<dbReference type="InterPro" id="IPR029056">
    <property type="entry name" value="Ribokinase-like"/>
</dbReference>
<dbReference type="GO" id="GO:0004747">
    <property type="term" value="F:ribokinase activity"/>
    <property type="evidence" value="ECO:0007669"/>
    <property type="project" value="UniProtKB-EC"/>
</dbReference>
<keyword evidence="9 12" id="KW-0460">Magnesium</keyword>
<feature type="binding site" evidence="12">
    <location>
        <position position="246"/>
    </location>
    <ligand>
        <name>K(+)</name>
        <dbReference type="ChEBI" id="CHEBI:29103"/>
    </ligand>
</feature>
<keyword evidence="6 12" id="KW-0547">Nucleotide-binding</keyword>
<comment type="cofactor">
    <cofactor evidence="12">
        <name>Mg(2+)</name>
        <dbReference type="ChEBI" id="CHEBI:18420"/>
    </cofactor>
    <text evidence="12">Requires a divalent cation, most likely magnesium in vivo, as an electrophilic catalyst to aid phosphoryl group transfer. It is the chelate of the metal and the nucleotide that is the actual substrate.</text>
</comment>
<evidence type="ECO:0000256" key="10">
    <source>
        <dbReference type="ARBA" id="ARBA00022958"/>
    </source>
</evidence>
<evidence type="ECO:0000256" key="2">
    <source>
        <dbReference type="ARBA" id="ARBA00012035"/>
    </source>
</evidence>
<feature type="binding site" evidence="12">
    <location>
        <position position="252"/>
    </location>
    <ligand>
        <name>substrate</name>
    </ligand>
</feature>
<evidence type="ECO:0000256" key="7">
    <source>
        <dbReference type="ARBA" id="ARBA00022777"/>
    </source>
</evidence>
<organism evidence="14 15">
    <name type="scientific">Carnobacterium antarcticum</name>
    <dbReference type="NCBI Taxonomy" id="2126436"/>
    <lineage>
        <taxon>Bacteria</taxon>
        <taxon>Bacillati</taxon>
        <taxon>Bacillota</taxon>
        <taxon>Bacilli</taxon>
        <taxon>Lactobacillales</taxon>
        <taxon>Carnobacteriaceae</taxon>
        <taxon>Carnobacterium</taxon>
    </lineage>
</organism>
<evidence type="ECO:0000313" key="14">
    <source>
        <dbReference type="EMBL" id="MFD1798997.1"/>
    </source>
</evidence>
<dbReference type="InterPro" id="IPR002139">
    <property type="entry name" value="Ribo/fructo_kinase"/>
</dbReference>
<dbReference type="Proteomes" id="UP001597285">
    <property type="component" value="Unassembled WGS sequence"/>
</dbReference>